<feature type="non-terminal residue" evidence="2">
    <location>
        <position position="1"/>
    </location>
</feature>
<keyword evidence="3" id="KW-1185">Reference proteome</keyword>
<dbReference type="GO" id="GO:0016255">
    <property type="term" value="P:attachment of GPI anchor to protein"/>
    <property type="evidence" value="ECO:0007669"/>
    <property type="project" value="InterPro"/>
</dbReference>
<evidence type="ECO:0000313" key="3">
    <source>
        <dbReference type="Proteomes" id="UP000549499"/>
    </source>
</evidence>
<organism evidence="2 3">
    <name type="scientific">Crotophaga sulcirostris</name>
    <name type="common">Groove-billed ani</name>
    <dbReference type="NCBI Taxonomy" id="33598"/>
    <lineage>
        <taxon>Eukaryota</taxon>
        <taxon>Metazoa</taxon>
        <taxon>Chordata</taxon>
        <taxon>Craniata</taxon>
        <taxon>Vertebrata</taxon>
        <taxon>Euteleostomi</taxon>
        <taxon>Archelosauria</taxon>
        <taxon>Archosauria</taxon>
        <taxon>Dinosauria</taxon>
        <taxon>Saurischia</taxon>
        <taxon>Theropoda</taxon>
        <taxon>Coelurosauria</taxon>
        <taxon>Aves</taxon>
        <taxon>Neognathae</taxon>
        <taxon>Neoaves</taxon>
        <taxon>Otidimorphae</taxon>
        <taxon>Cuculiformes</taxon>
        <taxon>Crotophagidae</taxon>
        <taxon>Crotophaga</taxon>
    </lineage>
</organism>
<feature type="non-terminal residue" evidence="2">
    <location>
        <position position="601"/>
    </location>
</feature>
<dbReference type="Pfam" id="PF04113">
    <property type="entry name" value="Gpi16"/>
    <property type="match status" value="1"/>
</dbReference>
<dbReference type="PANTHER" id="PTHR12959">
    <property type="entry name" value="GPI TRANSAMIDASE COMPONENT PIG-T-RELATED"/>
    <property type="match status" value="1"/>
</dbReference>
<keyword evidence="1" id="KW-0732">Signal</keyword>
<dbReference type="AlphaFoldDB" id="A0A7K5I0Q4"/>
<feature type="signal peptide" evidence="1">
    <location>
        <begin position="1"/>
        <end position="21"/>
    </location>
</feature>
<sequence length="601" mass="66887">GGMAAPLLLVLLLALAGPGQARRDALREELLLSPLPTGDVAATFQFRTRWDADLPRGAVSHYRLFPKALGQLVAALGVRELHLALTQGFWRTRTWGQPPLQAPAGAELWVWFQPTVTDVDKAWKELSNILSGIFCASLNFIDSTNTVTPTASFKPLGLANGTDHHLLRYAVLPREVVCTENLTPWKKLLPCGSKAGLAVLLKAERLFYSSYHSQAVHIRPVCRDASCLAVSWELRQTLTVVFDSFSSGQGKKGKHGSSALWSSSAHGTSLHLPLALPPADWSLFKMFSRTLTDACPLASESKVYVDISPKNKEKELLEVTPPPTSVHEAIVQGDKRTYAVYDLLSHSLFNTSRSLNVQLKWKRPEDSSEMPIPVLHAHRYVSGYGLQTGEISTLIHNTHPYRAFPVVLLETVPWYLRLYVHTLTITTKGKENKPSYIHYQPAQDRRRPHLLEMLIQLPANSVTKITIQFERALLKWTEYPPDPNHGFYVSSSVLSALVPSVVAMKDVDVEQSPLFTSLFPSSDGSSYFVRLYTEPLLVNLPTPDFSMPYNVICLTCTVVAVCYGSFYNLLTRTFHVEEPSRGGLAKRLANVIRKFRGVPPL</sequence>
<reference evidence="2 3" key="1">
    <citation type="submission" date="2019-09" db="EMBL/GenBank/DDBJ databases">
        <title>Bird 10,000 Genomes (B10K) Project - Family phase.</title>
        <authorList>
            <person name="Zhang G."/>
        </authorList>
    </citation>
    <scope>NUCLEOTIDE SEQUENCE [LARGE SCALE GENOMIC DNA]</scope>
    <source>
        <strain evidence="2">B10K-DU-003-44</strain>
        <tissue evidence="2">Muscle</tissue>
    </source>
</reference>
<dbReference type="EMBL" id="VYZB01000551">
    <property type="protein sequence ID" value="NWS75161.1"/>
    <property type="molecule type" value="Genomic_DNA"/>
</dbReference>
<dbReference type="Proteomes" id="UP000549499">
    <property type="component" value="Unassembled WGS sequence"/>
</dbReference>
<dbReference type="GO" id="GO:0042765">
    <property type="term" value="C:GPI-anchor transamidase complex"/>
    <property type="evidence" value="ECO:0007669"/>
    <property type="project" value="InterPro"/>
</dbReference>
<dbReference type="InterPro" id="IPR007245">
    <property type="entry name" value="PIG-T"/>
</dbReference>
<dbReference type="PANTHER" id="PTHR12959:SF11">
    <property type="entry name" value="GPI TRANSAMIDASE COMPONENT PIG-T"/>
    <property type="match status" value="1"/>
</dbReference>
<proteinExistence type="predicted"/>
<protein>
    <submittedName>
        <fullName evidence="2">PIGT transamidase</fullName>
    </submittedName>
</protein>
<dbReference type="OrthoDB" id="331263at2759"/>
<feature type="chain" id="PRO_5029644727" evidence="1">
    <location>
        <begin position="22"/>
        <end position="601"/>
    </location>
</feature>
<evidence type="ECO:0000313" key="2">
    <source>
        <dbReference type="EMBL" id="NWS75161.1"/>
    </source>
</evidence>
<name>A0A7K5I0Q4_CROSL</name>
<evidence type="ECO:0000256" key="1">
    <source>
        <dbReference type="SAM" id="SignalP"/>
    </source>
</evidence>
<gene>
    <name evidence="2" type="primary">Pigt</name>
    <name evidence="2" type="ORF">CROSUL_R14268</name>
</gene>
<accession>A0A7K5I0Q4</accession>
<comment type="caution">
    <text evidence="2">The sequence shown here is derived from an EMBL/GenBank/DDBJ whole genome shotgun (WGS) entry which is preliminary data.</text>
</comment>